<feature type="transmembrane region" description="Helical" evidence="7">
    <location>
        <begin position="116"/>
        <end position="139"/>
    </location>
</feature>
<evidence type="ECO:0000256" key="4">
    <source>
        <dbReference type="ARBA" id="ARBA00022692"/>
    </source>
</evidence>
<dbReference type="RefSeq" id="WP_062418603.1">
    <property type="nucleotide sequence ID" value="NZ_DF967974.1"/>
</dbReference>
<dbReference type="OrthoDB" id="157061at2"/>
<feature type="transmembrane region" description="Helical" evidence="7">
    <location>
        <begin position="187"/>
        <end position="209"/>
    </location>
</feature>
<accession>A0A0P6Y841</accession>
<keyword evidence="9" id="KW-1185">Reference proteome</keyword>
<feature type="transmembrane region" description="Helical" evidence="7">
    <location>
        <begin position="221"/>
        <end position="242"/>
    </location>
</feature>
<evidence type="ECO:0000256" key="2">
    <source>
        <dbReference type="ARBA" id="ARBA00022475"/>
    </source>
</evidence>
<dbReference type="InterPro" id="IPR001640">
    <property type="entry name" value="Lgt"/>
</dbReference>
<comment type="similarity">
    <text evidence="1">Belongs to the Lgt family.</text>
</comment>
<dbReference type="AlphaFoldDB" id="A0A0P6Y841"/>
<dbReference type="PATRIC" id="fig|229921.5.peg.2297"/>
<evidence type="ECO:0000313" key="8">
    <source>
        <dbReference type="EMBL" id="KPL85117.1"/>
    </source>
</evidence>
<feature type="transmembrane region" description="Helical" evidence="7">
    <location>
        <begin position="12"/>
        <end position="31"/>
    </location>
</feature>
<protein>
    <recommendedName>
        <fullName evidence="10">Prolipoprotein diacylglyceryl transferase</fullName>
    </recommendedName>
</protein>
<keyword evidence="2" id="KW-1003">Cell membrane</keyword>
<name>A0A0P6Y841_9CHLR</name>
<organism evidence="8 9">
    <name type="scientific">Levilinea saccharolytica</name>
    <dbReference type="NCBI Taxonomy" id="229921"/>
    <lineage>
        <taxon>Bacteria</taxon>
        <taxon>Bacillati</taxon>
        <taxon>Chloroflexota</taxon>
        <taxon>Anaerolineae</taxon>
        <taxon>Anaerolineales</taxon>
        <taxon>Anaerolineaceae</taxon>
        <taxon>Levilinea</taxon>
    </lineage>
</organism>
<evidence type="ECO:0000313" key="9">
    <source>
        <dbReference type="Proteomes" id="UP000050501"/>
    </source>
</evidence>
<keyword evidence="4 7" id="KW-0812">Transmembrane</keyword>
<dbReference type="Proteomes" id="UP000050501">
    <property type="component" value="Unassembled WGS sequence"/>
</dbReference>
<evidence type="ECO:0000256" key="7">
    <source>
        <dbReference type="SAM" id="Phobius"/>
    </source>
</evidence>
<reference evidence="8 9" key="1">
    <citation type="submission" date="2015-07" db="EMBL/GenBank/DDBJ databases">
        <title>Genome sequence of Levilinea saccharolytica DSM 16555.</title>
        <authorList>
            <person name="Hemp J."/>
            <person name="Ward L.M."/>
            <person name="Pace L.A."/>
            <person name="Fischer W.W."/>
        </authorList>
    </citation>
    <scope>NUCLEOTIDE SEQUENCE [LARGE SCALE GENOMIC DNA]</scope>
    <source>
        <strain evidence="8 9">KIBI-1</strain>
    </source>
</reference>
<feature type="transmembrane region" description="Helical" evidence="7">
    <location>
        <begin position="43"/>
        <end position="65"/>
    </location>
</feature>
<dbReference type="GO" id="GO:0042158">
    <property type="term" value="P:lipoprotein biosynthetic process"/>
    <property type="evidence" value="ECO:0007669"/>
    <property type="project" value="InterPro"/>
</dbReference>
<proteinExistence type="inferred from homology"/>
<evidence type="ECO:0000256" key="3">
    <source>
        <dbReference type="ARBA" id="ARBA00022679"/>
    </source>
</evidence>
<dbReference type="GO" id="GO:0005886">
    <property type="term" value="C:plasma membrane"/>
    <property type="evidence" value="ECO:0007669"/>
    <property type="project" value="InterPro"/>
</dbReference>
<comment type="caution">
    <text evidence="8">The sequence shown here is derived from an EMBL/GenBank/DDBJ whole genome shotgun (WGS) entry which is preliminary data.</text>
</comment>
<gene>
    <name evidence="8" type="ORF">ADN01_07040</name>
</gene>
<dbReference type="PANTHER" id="PTHR30589:SF0">
    <property type="entry name" value="PHOSPHATIDYLGLYCEROL--PROLIPOPROTEIN DIACYLGLYCERYL TRANSFERASE"/>
    <property type="match status" value="1"/>
</dbReference>
<evidence type="ECO:0000256" key="6">
    <source>
        <dbReference type="ARBA" id="ARBA00023136"/>
    </source>
</evidence>
<feature type="transmembrane region" description="Helical" evidence="7">
    <location>
        <begin position="85"/>
        <end position="104"/>
    </location>
</feature>
<keyword evidence="6 7" id="KW-0472">Membrane</keyword>
<sequence length="261" mass="27581">MLPTLQLGPLSIQTPGLILLAALWIGVSQAGRHAPKFGLSSVMIDNITLVGLLVGIVGGRASYVLQNLPAFTRAPLNIIALNPELFDVWGGLLAAALAVLIYTQRKGLGWAETFDALMPAAAVVMVGLGLSHLAAGSAYGRPTDLPWGLNLWGVPRHPTQVYETLLALGVGILIWPREAGKLGVFGWGVRPGGVFWGFLALSALARIVLETFLAEQTLWLGWLPAGQVIAWGILAVGVFAVGRRLVFVDEPLSEPTGVTNG</sequence>
<evidence type="ECO:0008006" key="10">
    <source>
        <dbReference type="Google" id="ProtNLM"/>
    </source>
</evidence>
<dbReference type="Pfam" id="PF01790">
    <property type="entry name" value="LGT"/>
    <property type="match status" value="1"/>
</dbReference>
<dbReference type="EMBL" id="LGCM01000027">
    <property type="protein sequence ID" value="KPL85117.1"/>
    <property type="molecule type" value="Genomic_DNA"/>
</dbReference>
<keyword evidence="5 7" id="KW-1133">Transmembrane helix</keyword>
<dbReference type="GO" id="GO:0008961">
    <property type="term" value="F:phosphatidylglycerol-prolipoprotein diacylglyceryl transferase activity"/>
    <property type="evidence" value="ECO:0007669"/>
    <property type="project" value="InterPro"/>
</dbReference>
<evidence type="ECO:0000256" key="5">
    <source>
        <dbReference type="ARBA" id="ARBA00022989"/>
    </source>
</evidence>
<keyword evidence="3" id="KW-0808">Transferase</keyword>
<dbReference type="PANTHER" id="PTHR30589">
    <property type="entry name" value="PROLIPOPROTEIN DIACYLGLYCERYL TRANSFERASE"/>
    <property type="match status" value="1"/>
</dbReference>
<evidence type="ECO:0000256" key="1">
    <source>
        <dbReference type="ARBA" id="ARBA00007150"/>
    </source>
</evidence>
<dbReference type="STRING" id="229921.ADN01_07040"/>